<dbReference type="InterPro" id="IPR036188">
    <property type="entry name" value="FAD/NAD-bd_sf"/>
</dbReference>
<dbReference type="EMBL" id="JAKNSF020000028">
    <property type="protein sequence ID" value="KAK7729762.1"/>
    <property type="molecule type" value="Genomic_DNA"/>
</dbReference>
<protein>
    <recommendedName>
        <fullName evidence="8">FAD-binding domain-containing protein</fullName>
    </recommendedName>
</protein>
<keyword evidence="5" id="KW-0560">Oxidoreductase</keyword>
<dbReference type="InterPro" id="IPR002938">
    <property type="entry name" value="FAD-bd"/>
</dbReference>
<reference evidence="9 10" key="1">
    <citation type="submission" date="2024-02" db="EMBL/GenBank/DDBJ databases">
        <title>De novo assembly and annotation of 12 fungi associated with fruit tree decline syndrome in Ontario, Canada.</title>
        <authorList>
            <person name="Sulman M."/>
            <person name="Ellouze W."/>
            <person name="Ilyukhin E."/>
        </authorList>
    </citation>
    <scope>NUCLEOTIDE SEQUENCE [LARGE SCALE GENOMIC DNA]</scope>
    <source>
        <strain evidence="9 10">M169</strain>
    </source>
</reference>
<keyword evidence="4" id="KW-0274">FAD</keyword>
<feature type="transmembrane region" description="Helical" evidence="7">
    <location>
        <begin position="598"/>
        <end position="619"/>
    </location>
</feature>
<evidence type="ECO:0000256" key="1">
    <source>
        <dbReference type="ARBA" id="ARBA00001974"/>
    </source>
</evidence>
<feature type="domain" description="FAD-binding" evidence="8">
    <location>
        <begin position="158"/>
        <end position="490"/>
    </location>
</feature>
<dbReference type="PRINTS" id="PR00420">
    <property type="entry name" value="RNGMNOXGNASE"/>
</dbReference>
<organism evidence="9 10">
    <name type="scientific">Diaporthe eres</name>
    <name type="common">Phomopsis oblonga</name>
    <dbReference type="NCBI Taxonomy" id="83184"/>
    <lineage>
        <taxon>Eukaryota</taxon>
        <taxon>Fungi</taxon>
        <taxon>Dikarya</taxon>
        <taxon>Ascomycota</taxon>
        <taxon>Pezizomycotina</taxon>
        <taxon>Sordariomycetes</taxon>
        <taxon>Sordariomycetidae</taxon>
        <taxon>Diaporthales</taxon>
        <taxon>Diaporthaceae</taxon>
        <taxon>Diaporthe</taxon>
        <taxon>Diaporthe eres species complex</taxon>
    </lineage>
</organism>
<evidence type="ECO:0000256" key="7">
    <source>
        <dbReference type="SAM" id="Phobius"/>
    </source>
</evidence>
<evidence type="ECO:0000313" key="9">
    <source>
        <dbReference type="EMBL" id="KAK7729762.1"/>
    </source>
</evidence>
<dbReference type="InterPro" id="IPR050562">
    <property type="entry name" value="FAD_mOase_fung"/>
</dbReference>
<name>A0ABR1P9I8_DIAER</name>
<keyword evidence="7" id="KW-0472">Membrane</keyword>
<dbReference type="Proteomes" id="UP001430848">
    <property type="component" value="Unassembled WGS sequence"/>
</dbReference>
<keyword evidence="7" id="KW-0812">Transmembrane</keyword>
<evidence type="ECO:0000256" key="6">
    <source>
        <dbReference type="SAM" id="MobiDB-lite"/>
    </source>
</evidence>
<dbReference type="PANTHER" id="PTHR47356">
    <property type="entry name" value="FAD-DEPENDENT MONOOXYGENASE ASQG-RELATED"/>
    <property type="match status" value="1"/>
</dbReference>
<dbReference type="Gene3D" id="3.50.50.60">
    <property type="entry name" value="FAD/NAD(P)-binding domain"/>
    <property type="match status" value="1"/>
</dbReference>
<comment type="similarity">
    <text evidence="2">Belongs to the paxM FAD-dependent monooxygenase family.</text>
</comment>
<keyword evidence="10" id="KW-1185">Reference proteome</keyword>
<keyword evidence="3" id="KW-0285">Flavoprotein</keyword>
<feature type="transmembrane region" description="Helical" evidence="7">
    <location>
        <begin position="149"/>
        <end position="172"/>
    </location>
</feature>
<evidence type="ECO:0000256" key="3">
    <source>
        <dbReference type="ARBA" id="ARBA00022630"/>
    </source>
</evidence>
<comment type="caution">
    <text evidence="9">The sequence shown here is derived from an EMBL/GenBank/DDBJ whole genome shotgun (WGS) entry which is preliminary data.</text>
</comment>
<sequence>MVLDTVGRAKQSQHLELDFERFRKFGTTFVNERLVHEKISTIDPENVKKALGRSFEDFEVPAIRVSPRAPLFGDSPFTMAGPNGSTPMWASWESLVFGGESKGSLKAFLNPAAEIHATRRNFLLKYRNFVFCRWAEYAKARLGARKLRVLFTSVMGLKIIIAGGSVTGLSLANMLEKFDIDYVILEAYPQIAPQVGASIGLLANGLRILDQLGCYERLREAAGNYYHRAFFRDNKGNVLVSTKDATVSERMEKQYAAFLQMLLKILYDNLKHQDRVLTNKHVVHVDMSPTGVLVTTEDGSSYSGDILVGGDGVHSKVRQEMWRIAGSGASSADAFPPEERSIVQASMKAIFGISKCPVNFPTGATQQVGLFRGHMYLVLSAPGGRVYWFLFRELGETKHGEDIPRFSKEDESLLAAQHRNDNITETVTFGDLYDNRIKSTLVPLEEHVFRRWHFQRILIIGDAATKVHPLAAQGGNGAIEAAANLVNALTRGTIPTSPTSQLDFIESALSEVCAVRYDRALSMMEKGRRDGSFLCQQPPFSGILLHYVLPFLGDDMLFKELLKQSLAGPRIERLPVPDRPHATPYNDESTEPSSKSSWVGWTTGLLGVASVGLLAHFALHANRLAWISRASKQQ</sequence>
<evidence type="ECO:0000256" key="5">
    <source>
        <dbReference type="ARBA" id="ARBA00023002"/>
    </source>
</evidence>
<dbReference type="PANTHER" id="PTHR47356:SF2">
    <property type="entry name" value="FAD-BINDING DOMAIN-CONTAINING PROTEIN-RELATED"/>
    <property type="match status" value="1"/>
</dbReference>
<feature type="region of interest" description="Disordered" evidence="6">
    <location>
        <begin position="572"/>
        <end position="596"/>
    </location>
</feature>
<evidence type="ECO:0000259" key="8">
    <source>
        <dbReference type="Pfam" id="PF01494"/>
    </source>
</evidence>
<gene>
    <name evidence="9" type="ORF">SLS63_006143</name>
</gene>
<comment type="cofactor">
    <cofactor evidence="1">
        <name>FAD</name>
        <dbReference type="ChEBI" id="CHEBI:57692"/>
    </cofactor>
</comment>
<dbReference type="SUPFAM" id="SSF51905">
    <property type="entry name" value="FAD/NAD(P)-binding domain"/>
    <property type="match status" value="1"/>
</dbReference>
<evidence type="ECO:0000313" key="10">
    <source>
        <dbReference type="Proteomes" id="UP001430848"/>
    </source>
</evidence>
<evidence type="ECO:0000256" key="2">
    <source>
        <dbReference type="ARBA" id="ARBA00007992"/>
    </source>
</evidence>
<feature type="compositionally biased region" description="Basic and acidic residues" evidence="6">
    <location>
        <begin position="572"/>
        <end position="581"/>
    </location>
</feature>
<evidence type="ECO:0000256" key="4">
    <source>
        <dbReference type="ARBA" id="ARBA00022827"/>
    </source>
</evidence>
<accession>A0ABR1P9I8</accession>
<proteinExistence type="inferred from homology"/>
<dbReference type="Pfam" id="PF01494">
    <property type="entry name" value="FAD_binding_3"/>
    <property type="match status" value="1"/>
</dbReference>
<keyword evidence="7" id="KW-1133">Transmembrane helix</keyword>